<organism evidence="3 4">
    <name type="scientific">Gelidibacter maritimus</name>
    <dbReference type="NCBI Taxonomy" id="2761487"/>
    <lineage>
        <taxon>Bacteria</taxon>
        <taxon>Pseudomonadati</taxon>
        <taxon>Bacteroidota</taxon>
        <taxon>Flavobacteriia</taxon>
        <taxon>Flavobacteriales</taxon>
        <taxon>Flavobacteriaceae</taxon>
        <taxon>Gelidibacter</taxon>
    </lineage>
</organism>
<proteinExistence type="predicted"/>
<feature type="compositionally biased region" description="Low complexity" evidence="1">
    <location>
        <begin position="25"/>
        <end position="36"/>
    </location>
</feature>
<dbReference type="AlphaFoldDB" id="A0A7W2R300"/>
<gene>
    <name evidence="3" type="ORF">H3Z82_06395</name>
</gene>
<keyword evidence="2" id="KW-1133">Transmembrane helix</keyword>
<comment type="caution">
    <text evidence="3">The sequence shown here is derived from an EMBL/GenBank/DDBJ whole genome shotgun (WGS) entry which is preliminary data.</text>
</comment>
<feature type="transmembrane region" description="Helical" evidence="2">
    <location>
        <begin position="63"/>
        <end position="90"/>
    </location>
</feature>
<sequence>MSEEIENINNTHNKSVSKLDDATLASENSATANESAPDLKTKPIKKASFSDRMKNHRFFLVRGIYYIFYSIWAVVMAIGMFIAWLIAMLFI</sequence>
<dbReference type="RefSeq" id="WP_182203831.1">
    <property type="nucleotide sequence ID" value="NZ_JACGLT010000004.1"/>
</dbReference>
<evidence type="ECO:0000313" key="3">
    <source>
        <dbReference type="EMBL" id="MBA6152351.1"/>
    </source>
</evidence>
<evidence type="ECO:0000313" key="4">
    <source>
        <dbReference type="Proteomes" id="UP000541857"/>
    </source>
</evidence>
<protein>
    <submittedName>
        <fullName evidence="3">Uncharacterized protein</fullName>
    </submittedName>
</protein>
<evidence type="ECO:0000256" key="1">
    <source>
        <dbReference type="SAM" id="MobiDB-lite"/>
    </source>
</evidence>
<feature type="region of interest" description="Disordered" evidence="1">
    <location>
        <begin position="1"/>
        <end position="39"/>
    </location>
</feature>
<accession>A0A7W2R300</accession>
<evidence type="ECO:0000256" key="2">
    <source>
        <dbReference type="SAM" id="Phobius"/>
    </source>
</evidence>
<feature type="compositionally biased region" description="Polar residues" evidence="1">
    <location>
        <begin position="7"/>
        <end position="16"/>
    </location>
</feature>
<dbReference type="EMBL" id="JACGLT010000004">
    <property type="protein sequence ID" value="MBA6152351.1"/>
    <property type="molecule type" value="Genomic_DNA"/>
</dbReference>
<keyword evidence="2" id="KW-0812">Transmembrane</keyword>
<reference evidence="3 4" key="1">
    <citation type="submission" date="2020-07" db="EMBL/GenBank/DDBJ databases">
        <title>Bacterium isolated from marine sediment.</title>
        <authorList>
            <person name="Shang D."/>
        </authorList>
    </citation>
    <scope>NUCLEOTIDE SEQUENCE [LARGE SCALE GENOMIC DNA]</scope>
    <source>
        <strain evidence="3 4">F6074</strain>
    </source>
</reference>
<name>A0A7W2R300_9FLAO</name>
<dbReference type="Proteomes" id="UP000541857">
    <property type="component" value="Unassembled WGS sequence"/>
</dbReference>
<keyword evidence="2" id="KW-0472">Membrane</keyword>
<keyword evidence="4" id="KW-1185">Reference proteome</keyword>